<dbReference type="Pfam" id="PF02812">
    <property type="entry name" value="ELFV_dehydrog_N"/>
    <property type="match status" value="1"/>
</dbReference>
<dbReference type="STRING" id="1073325.SAMN05444483_101331"/>
<feature type="domain" description="Glutamate/phenylalanine/leucine/valine/L-tryptophan dehydrogenase C-terminal" evidence="4">
    <location>
        <begin position="181"/>
        <end position="408"/>
    </location>
</feature>
<dbReference type="Gene3D" id="3.40.50.720">
    <property type="entry name" value="NAD(P)-binding Rossmann-like Domain"/>
    <property type="match status" value="1"/>
</dbReference>
<dbReference type="GO" id="GO:0004352">
    <property type="term" value="F:glutamate dehydrogenase (NAD+) activity"/>
    <property type="evidence" value="ECO:0007669"/>
    <property type="project" value="TreeGrafter"/>
</dbReference>
<sequence>MKDLLKLYENKPPEIVFHWQDAETDAEGWAVINSLRGGASGGGTRMRKGLDENEVLSLAKTMEVKFTVSGPPMGGAKSGINFDPKDPRKKGVLERWFKAVSPLLKSYYGTGGDLNVDEMDEVIPITEDCGVWHPQEGVFNGHFKPSEADKINRIGQLRQGVIKVLENKEYSPDITRKYTVANMITGFGVAEAVKHYYDIYGGEINGKKAIVQGFGNVGAAAAYFLSQMGVKIIGIIDISGGLINEEGFSFEEIKELFLAKDGNTLEHDKLLPFEEINEKIWELDAEIFAPCAASRLITQQQIDSLINRKLEVISCGANVPFADKEIFFGTIMESTDEKVSLIPDFISNCGMARVFAYFMERRVSMTDEAIFNDTSITIKNAIQRTFDNNSSKTNISKSAFEVALKQLV</sequence>
<dbReference type="InterPro" id="IPR006097">
    <property type="entry name" value="Glu/Leu/Phe/Val/Trp_DH_dimer"/>
</dbReference>
<dbReference type="InterPro" id="IPR036291">
    <property type="entry name" value="NAD(P)-bd_dom_sf"/>
</dbReference>
<protein>
    <submittedName>
        <fullName evidence="5">Glutamate dehydrogenase/leucine dehydrogenase</fullName>
    </submittedName>
</protein>
<keyword evidence="2 3" id="KW-0560">Oxidoreductase</keyword>
<proteinExistence type="inferred from homology"/>
<reference evidence="6" key="1">
    <citation type="submission" date="2016-11" db="EMBL/GenBank/DDBJ databases">
        <authorList>
            <person name="Varghese N."/>
            <person name="Submissions S."/>
        </authorList>
    </citation>
    <scope>NUCLEOTIDE SEQUENCE [LARGE SCALE GENOMIC DNA]</scope>
    <source>
        <strain evidence="6">DSM 24579</strain>
    </source>
</reference>
<evidence type="ECO:0000256" key="3">
    <source>
        <dbReference type="RuleBase" id="RU004417"/>
    </source>
</evidence>
<evidence type="ECO:0000259" key="4">
    <source>
        <dbReference type="SMART" id="SM00839"/>
    </source>
</evidence>
<evidence type="ECO:0000256" key="2">
    <source>
        <dbReference type="ARBA" id="ARBA00023002"/>
    </source>
</evidence>
<dbReference type="RefSeq" id="WP_072876041.1">
    <property type="nucleotide sequence ID" value="NZ_FQVT01000001.1"/>
</dbReference>
<dbReference type="Gene3D" id="3.40.50.10860">
    <property type="entry name" value="Leucine Dehydrogenase, chain A, domain 1"/>
    <property type="match status" value="1"/>
</dbReference>
<dbReference type="AlphaFoldDB" id="A0A1M5C426"/>
<dbReference type="SMART" id="SM00839">
    <property type="entry name" value="ELFV_dehydrog"/>
    <property type="match status" value="1"/>
</dbReference>
<evidence type="ECO:0000313" key="5">
    <source>
        <dbReference type="EMBL" id="SHF49524.1"/>
    </source>
</evidence>
<dbReference type="EMBL" id="FQVT01000001">
    <property type="protein sequence ID" value="SHF49524.1"/>
    <property type="molecule type" value="Genomic_DNA"/>
</dbReference>
<dbReference type="OrthoDB" id="9803297at2"/>
<dbReference type="InterPro" id="IPR006096">
    <property type="entry name" value="Glu/Leu/Phe/Val/Trp_DH_C"/>
</dbReference>
<dbReference type="InterPro" id="IPR046346">
    <property type="entry name" value="Aminoacid_DH-like_N_sf"/>
</dbReference>
<evidence type="ECO:0000313" key="6">
    <source>
        <dbReference type="Proteomes" id="UP000183945"/>
    </source>
</evidence>
<dbReference type="GO" id="GO:0006538">
    <property type="term" value="P:L-glutamate catabolic process"/>
    <property type="evidence" value="ECO:0007669"/>
    <property type="project" value="TreeGrafter"/>
</dbReference>
<keyword evidence="6" id="KW-1185">Reference proteome</keyword>
<dbReference type="Proteomes" id="UP000183945">
    <property type="component" value="Unassembled WGS sequence"/>
</dbReference>
<dbReference type="SUPFAM" id="SSF53223">
    <property type="entry name" value="Aminoacid dehydrogenase-like, N-terminal domain"/>
    <property type="match status" value="1"/>
</dbReference>
<organism evidence="5 6">
    <name type="scientific">Salegentibacter echinorum</name>
    <dbReference type="NCBI Taxonomy" id="1073325"/>
    <lineage>
        <taxon>Bacteria</taxon>
        <taxon>Pseudomonadati</taxon>
        <taxon>Bacteroidota</taxon>
        <taxon>Flavobacteriia</taxon>
        <taxon>Flavobacteriales</taxon>
        <taxon>Flavobacteriaceae</taxon>
        <taxon>Salegentibacter</taxon>
    </lineage>
</organism>
<gene>
    <name evidence="5" type="ORF">SAMN05444483_101331</name>
</gene>
<accession>A0A1M5C426</accession>
<dbReference type="InterPro" id="IPR006095">
    <property type="entry name" value="Glu/Leu/Phe/Val/Trp_DH"/>
</dbReference>
<evidence type="ECO:0000256" key="1">
    <source>
        <dbReference type="ARBA" id="ARBA00006382"/>
    </source>
</evidence>
<dbReference type="PANTHER" id="PTHR11606:SF13">
    <property type="entry name" value="GLUTAMATE DEHYDROGENASE 1, MITOCHONDRIAL"/>
    <property type="match status" value="1"/>
</dbReference>
<name>A0A1M5C426_SALEC</name>
<comment type="similarity">
    <text evidence="1 3">Belongs to the Glu/Leu/Phe/Val dehydrogenases family.</text>
</comment>
<dbReference type="PANTHER" id="PTHR11606">
    <property type="entry name" value="GLUTAMATE DEHYDROGENASE"/>
    <property type="match status" value="1"/>
</dbReference>
<dbReference type="PRINTS" id="PR00082">
    <property type="entry name" value="GLFDHDRGNASE"/>
</dbReference>
<dbReference type="Pfam" id="PF00208">
    <property type="entry name" value="ELFV_dehydrog"/>
    <property type="match status" value="1"/>
</dbReference>
<dbReference type="SUPFAM" id="SSF51735">
    <property type="entry name" value="NAD(P)-binding Rossmann-fold domains"/>
    <property type="match status" value="1"/>
</dbReference>